<accession>W3WW67</accession>
<dbReference type="AlphaFoldDB" id="W3WW67"/>
<dbReference type="PANTHER" id="PTHR33112">
    <property type="entry name" value="DOMAIN PROTEIN, PUTATIVE-RELATED"/>
    <property type="match status" value="1"/>
</dbReference>
<dbReference type="eggNOG" id="ENOG502SQ1Q">
    <property type="taxonomic scope" value="Eukaryota"/>
</dbReference>
<name>W3WW67_PESFW</name>
<dbReference type="PANTHER" id="PTHR33112:SF1">
    <property type="entry name" value="HETEROKARYON INCOMPATIBILITY DOMAIN-CONTAINING PROTEIN"/>
    <property type="match status" value="1"/>
</dbReference>
<gene>
    <name evidence="2" type="ORF">PFICI_11231</name>
</gene>
<dbReference type="EMBL" id="KI912116">
    <property type="protein sequence ID" value="ETS77357.1"/>
    <property type="molecule type" value="Genomic_DNA"/>
</dbReference>
<dbReference type="STRING" id="1229662.W3WW67"/>
<dbReference type="InParanoid" id="W3WW67"/>
<reference evidence="3" key="1">
    <citation type="journal article" date="2015" name="BMC Genomics">
        <title>Genomic and transcriptomic analysis of the endophytic fungus Pestalotiopsis fici reveals its lifestyle and high potential for synthesis of natural products.</title>
        <authorList>
            <person name="Wang X."/>
            <person name="Zhang X."/>
            <person name="Liu L."/>
            <person name="Xiang M."/>
            <person name="Wang W."/>
            <person name="Sun X."/>
            <person name="Che Y."/>
            <person name="Guo L."/>
            <person name="Liu G."/>
            <person name="Guo L."/>
            <person name="Wang C."/>
            <person name="Yin W.B."/>
            <person name="Stadler M."/>
            <person name="Zhang X."/>
            <person name="Liu X."/>
        </authorList>
    </citation>
    <scope>NUCLEOTIDE SEQUENCE [LARGE SCALE GENOMIC DNA]</scope>
    <source>
        <strain evidence="3">W106-1 / CGMCC3.15140</strain>
    </source>
</reference>
<dbReference type="RefSeq" id="XP_007838003.1">
    <property type="nucleotide sequence ID" value="XM_007839812.1"/>
</dbReference>
<feature type="domain" description="Heterokaryon incompatibility" evidence="1">
    <location>
        <begin position="203"/>
        <end position="344"/>
    </location>
</feature>
<dbReference type="Pfam" id="PF06985">
    <property type="entry name" value="HET"/>
    <property type="match status" value="1"/>
</dbReference>
<protein>
    <recommendedName>
        <fullName evidence="1">Heterokaryon incompatibility domain-containing protein</fullName>
    </recommendedName>
</protein>
<evidence type="ECO:0000259" key="1">
    <source>
        <dbReference type="Pfam" id="PF06985"/>
    </source>
</evidence>
<dbReference type="HOGENOM" id="CLU_002639_4_5_1"/>
<organism evidence="2 3">
    <name type="scientific">Pestalotiopsis fici (strain W106-1 / CGMCC3.15140)</name>
    <dbReference type="NCBI Taxonomy" id="1229662"/>
    <lineage>
        <taxon>Eukaryota</taxon>
        <taxon>Fungi</taxon>
        <taxon>Dikarya</taxon>
        <taxon>Ascomycota</taxon>
        <taxon>Pezizomycotina</taxon>
        <taxon>Sordariomycetes</taxon>
        <taxon>Xylariomycetidae</taxon>
        <taxon>Amphisphaeriales</taxon>
        <taxon>Sporocadaceae</taxon>
        <taxon>Pestalotiopsis</taxon>
    </lineage>
</organism>
<proteinExistence type="predicted"/>
<dbReference type="GeneID" id="19276244"/>
<dbReference type="InterPro" id="IPR010730">
    <property type="entry name" value="HET"/>
</dbReference>
<evidence type="ECO:0000313" key="2">
    <source>
        <dbReference type="EMBL" id="ETS77357.1"/>
    </source>
</evidence>
<sequence length="394" mass="45270">MSFQHKETPILCSRCQHIDFRTVLELESSILKDKWKHGVLVAKINTDNHESQLHNCQLCWLFGLMLNTTARPLSKDWELRAYSSFQGHGYSVVQRLPAALRAKDLPRLALVPSSSTNLDSLKPPVSLLYCIPSEYTYEKIFMPRPIDQKVNYRILQTWIEICKEKHRTLCHSRPNETPGLKVIDCRSPGSQLAIVLAPPGHAYIALSYVWGVPQKQTKDECRDQASKSSYNSDYQTVIRDAKEVVLQLGYQYLWVDKHCIDQENDTEKEFFVNSMDKIYSGAELTIVAAAGIDGDFGLPGVGSRQRRLQPTIQLSDAQLISCMEHPRNSIMASKWATRAWTHQEALLSQRLLFFTEFETYYECHSMQCRESISADWSRTEFPFSNYGGYHSFLR</sequence>
<dbReference type="KEGG" id="pfy:PFICI_11231"/>
<evidence type="ECO:0000313" key="3">
    <source>
        <dbReference type="Proteomes" id="UP000030651"/>
    </source>
</evidence>
<keyword evidence="3" id="KW-1185">Reference proteome</keyword>
<dbReference type="Proteomes" id="UP000030651">
    <property type="component" value="Unassembled WGS sequence"/>
</dbReference>
<dbReference type="OrthoDB" id="5428863at2759"/>